<sequence length="469" mass="51320">AIGNHEFDSGVKGLSPFAHSIDFPLLASNINVSNTPDLDVVKKSTIVKVKGQRIGIVGYTTTETPYISSPETVVFTDELGPVQAEIDKLVAQGIKIIIALGHSGYSMDIELAKRLTDVDIVVGGHTNTFLYSGKDPSDEKAEGKYPTVVNNIHGGRKVLVVQDYAFGKYLGELHVTFDDKGEATAWSGNPILLDKSVAKDNETEELVAKYIPKIEAMKSTIIGEAFVDLLADRVRCRTTECNLGNLVTDAVVHQNLQHTDPESWTDVGIALVNAGSFRSSLPKGNITIEKVIFVQPFRNTIDVIEIRGQTLLEMLEFAASKWTEVPSDAFGGFLQVSGLQITYDMSRPVGERVVEVLAVCTKCRVPTLEPLQPQKIYKVLTSGYLINGGEGYSMLPGAILSRHATDTLDTDILLKFIKSRTPIIMGLQNRIRHLKDVSSKLCGGAGQIMPSVFTKLIIPLIYLWTKYVV</sequence>
<evidence type="ECO:0000256" key="7">
    <source>
        <dbReference type="ARBA" id="ARBA00022801"/>
    </source>
</evidence>
<dbReference type="FunFam" id="3.90.780.10:FF:000001">
    <property type="entry name" value="NT5E isoform 3"/>
    <property type="match status" value="1"/>
</dbReference>
<evidence type="ECO:0000256" key="2">
    <source>
        <dbReference type="ARBA" id="ARBA00006654"/>
    </source>
</evidence>
<dbReference type="InterPro" id="IPR029052">
    <property type="entry name" value="Metallo-depent_PP-like"/>
</dbReference>
<dbReference type="EC" id="3.1.3.5" evidence="3"/>
<dbReference type="Gene3D" id="3.90.780.10">
    <property type="entry name" value="5'-Nucleotidase, C-terminal domain"/>
    <property type="match status" value="1"/>
</dbReference>
<feature type="non-terminal residue" evidence="11">
    <location>
        <position position="469"/>
    </location>
</feature>
<dbReference type="GO" id="GO:0000166">
    <property type="term" value="F:nucleotide binding"/>
    <property type="evidence" value="ECO:0007669"/>
    <property type="project" value="UniProtKB-KW"/>
</dbReference>
<comment type="catalytic activity">
    <reaction evidence="1">
        <text>a ribonucleoside 5'-phosphate + H2O = a ribonucleoside + phosphate</text>
        <dbReference type="Rhea" id="RHEA:12484"/>
        <dbReference type="ChEBI" id="CHEBI:15377"/>
        <dbReference type="ChEBI" id="CHEBI:18254"/>
        <dbReference type="ChEBI" id="CHEBI:43474"/>
        <dbReference type="ChEBI" id="CHEBI:58043"/>
        <dbReference type="EC" id="3.1.3.5"/>
    </reaction>
</comment>
<dbReference type="Pfam" id="PF00149">
    <property type="entry name" value="Metallophos"/>
    <property type="match status" value="1"/>
</dbReference>
<dbReference type="EMBL" id="CAJHNH020005209">
    <property type="protein sequence ID" value="CAG5132255.1"/>
    <property type="molecule type" value="Genomic_DNA"/>
</dbReference>
<dbReference type="OrthoDB" id="7722975at2759"/>
<name>A0A8S3ZXC2_9EUPU</name>
<evidence type="ECO:0000256" key="8">
    <source>
        <dbReference type="RuleBase" id="RU362119"/>
    </source>
</evidence>
<dbReference type="GO" id="GO:0008253">
    <property type="term" value="F:5'-nucleotidase activity"/>
    <property type="evidence" value="ECO:0007669"/>
    <property type="project" value="UniProtKB-EC"/>
</dbReference>
<dbReference type="InterPro" id="IPR006179">
    <property type="entry name" value="5_nucleotidase/apyrase"/>
</dbReference>
<evidence type="ECO:0000256" key="6">
    <source>
        <dbReference type="ARBA" id="ARBA00022741"/>
    </source>
</evidence>
<dbReference type="AlphaFoldDB" id="A0A8S3ZXC2"/>
<protein>
    <recommendedName>
        <fullName evidence="3">5'-nucleotidase</fullName>
        <ecNumber evidence="3">3.1.3.5</ecNumber>
    </recommendedName>
</protein>
<keyword evidence="5" id="KW-0732">Signal</keyword>
<keyword evidence="7 8" id="KW-0378">Hydrolase</keyword>
<feature type="domain" description="5'-Nucleotidase C-terminal" evidence="10">
    <location>
        <begin position="232"/>
        <end position="395"/>
    </location>
</feature>
<dbReference type="PRINTS" id="PR01607">
    <property type="entry name" value="APYRASEFAMLY"/>
</dbReference>
<keyword evidence="12" id="KW-1185">Reference proteome</keyword>
<dbReference type="GO" id="GO:0016020">
    <property type="term" value="C:membrane"/>
    <property type="evidence" value="ECO:0007669"/>
    <property type="project" value="UniProtKB-ARBA"/>
</dbReference>
<dbReference type="GO" id="GO:0046872">
    <property type="term" value="F:metal ion binding"/>
    <property type="evidence" value="ECO:0007669"/>
    <property type="project" value="UniProtKB-KW"/>
</dbReference>
<evidence type="ECO:0000256" key="3">
    <source>
        <dbReference type="ARBA" id="ARBA00012643"/>
    </source>
</evidence>
<feature type="domain" description="Calcineurin-like phosphoesterase" evidence="9">
    <location>
        <begin position="2"/>
        <end position="126"/>
    </location>
</feature>
<keyword evidence="6 8" id="KW-0547">Nucleotide-binding</keyword>
<dbReference type="Gene3D" id="3.60.21.10">
    <property type="match status" value="1"/>
</dbReference>
<dbReference type="GO" id="GO:0009166">
    <property type="term" value="P:nucleotide catabolic process"/>
    <property type="evidence" value="ECO:0007669"/>
    <property type="project" value="InterPro"/>
</dbReference>
<evidence type="ECO:0000259" key="10">
    <source>
        <dbReference type="Pfam" id="PF02872"/>
    </source>
</evidence>
<evidence type="ECO:0000256" key="1">
    <source>
        <dbReference type="ARBA" id="ARBA00000815"/>
    </source>
</evidence>
<comment type="similarity">
    <text evidence="2 8">Belongs to the 5'-nucleotidase family.</text>
</comment>
<dbReference type="InterPro" id="IPR036907">
    <property type="entry name" value="5'-Nucleotdase_C_sf"/>
</dbReference>
<keyword evidence="4" id="KW-0479">Metal-binding</keyword>
<evidence type="ECO:0000256" key="4">
    <source>
        <dbReference type="ARBA" id="ARBA00022723"/>
    </source>
</evidence>
<reference evidence="11" key="1">
    <citation type="submission" date="2021-04" db="EMBL/GenBank/DDBJ databases">
        <authorList>
            <consortium name="Molecular Ecology Group"/>
        </authorList>
    </citation>
    <scope>NUCLEOTIDE SEQUENCE</scope>
</reference>
<evidence type="ECO:0000259" key="9">
    <source>
        <dbReference type="Pfam" id="PF00149"/>
    </source>
</evidence>
<dbReference type="PANTHER" id="PTHR11575:SF24">
    <property type="entry name" value="5'-NUCLEOTIDASE"/>
    <property type="match status" value="1"/>
</dbReference>
<proteinExistence type="inferred from homology"/>
<comment type="caution">
    <text evidence="11">The sequence shown here is derived from an EMBL/GenBank/DDBJ whole genome shotgun (WGS) entry which is preliminary data.</text>
</comment>
<dbReference type="SUPFAM" id="SSF56300">
    <property type="entry name" value="Metallo-dependent phosphatases"/>
    <property type="match status" value="1"/>
</dbReference>
<dbReference type="FunFam" id="3.60.21.10:FF:000020">
    <property type="entry name" value="NT5E isoform 4"/>
    <property type="match status" value="1"/>
</dbReference>
<dbReference type="InterPro" id="IPR004843">
    <property type="entry name" value="Calcineurin-like_PHP"/>
</dbReference>
<evidence type="ECO:0000313" key="11">
    <source>
        <dbReference type="EMBL" id="CAG5132255.1"/>
    </source>
</evidence>
<organism evidence="11 12">
    <name type="scientific">Candidula unifasciata</name>
    <dbReference type="NCBI Taxonomy" id="100452"/>
    <lineage>
        <taxon>Eukaryota</taxon>
        <taxon>Metazoa</taxon>
        <taxon>Spiralia</taxon>
        <taxon>Lophotrochozoa</taxon>
        <taxon>Mollusca</taxon>
        <taxon>Gastropoda</taxon>
        <taxon>Heterobranchia</taxon>
        <taxon>Euthyneura</taxon>
        <taxon>Panpulmonata</taxon>
        <taxon>Eupulmonata</taxon>
        <taxon>Stylommatophora</taxon>
        <taxon>Helicina</taxon>
        <taxon>Helicoidea</taxon>
        <taxon>Geomitridae</taxon>
        <taxon>Candidula</taxon>
    </lineage>
</organism>
<dbReference type="Proteomes" id="UP000678393">
    <property type="component" value="Unassembled WGS sequence"/>
</dbReference>
<dbReference type="Pfam" id="PF02872">
    <property type="entry name" value="5_nucleotid_C"/>
    <property type="match status" value="1"/>
</dbReference>
<dbReference type="SUPFAM" id="SSF55816">
    <property type="entry name" value="5'-nucleotidase (syn. UDP-sugar hydrolase), C-terminal domain"/>
    <property type="match status" value="1"/>
</dbReference>
<gene>
    <name evidence="11" type="ORF">CUNI_LOCUS17813</name>
</gene>
<evidence type="ECO:0000256" key="5">
    <source>
        <dbReference type="ARBA" id="ARBA00022729"/>
    </source>
</evidence>
<dbReference type="InterPro" id="IPR008334">
    <property type="entry name" value="5'-Nucleotdase_C"/>
</dbReference>
<evidence type="ECO:0000313" key="12">
    <source>
        <dbReference type="Proteomes" id="UP000678393"/>
    </source>
</evidence>
<dbReference type="PANTHER" id="PTHR11575">
    <property type="entry name" value="5'-NUCLEOTIDASE-RELATED"/>
    <property type="match status" value="1"/>
</dbReference>
<accession>A0A8S3ZXC2</accession>